<evidence type="ECO:0000313" key="1">
    <source>
        <dbReference type="EMBL" id="MBW88658.1"/>
    </source>
</evidence>
<proteinExistence type="predicted"/>
<name>A0A2P2J590_RHIMU</name>
<dbReference type="EMBL" id="GGEC01008175">
    <property type="protein sequence ID" value="MBW88658.1"/>
    <property type="molecule type" value="Transcribed_RNA"/>
</dbReference>
<accession>A0A2P2J590</accession>
<organism evidence="1">
    <name type="scientific">Rhizophora mucronata</name>
    <name type="common">Asiatic mangrove</name>
    <dbReference type="NCBI Taxonomy" id="61149"/>
    <lineage>
        <taxon>Eukaryota</taxon>
        <taxon>Viridiplantae</taxon>
        <taxon>Streptophyta</taxon>
        <taxon>Embryophyta</taxon>
        <taxon>Tracheophyta</taxon>
        <taxon>Spermatophyta</taxon>
        <taxon>Magnoliopsida</taxon>
        <taxon>eudicotyledons</taxon>
        <taxon>Gunneridae</taxon>
        <taxon>Pentapetalae</taxon>
        <taxon>rosids</taxon>
        <taxon>fabids</taxon>
        <taxon>Malpighiales</taxon>
        <taxon>Rhizophoraceae</taxon>
        <taxon>Rhizophora</taxon>
    </lineage>
</organism>
<protein>
    <submittedName>
        <fullName evidence="1">Uncharacterized protein</fullName>
    </submittedName>
</protein>
<dbReference type="AlphaFoldDB" id="A0A2P2J590"/>
<reference evidence="1" key="1">
    <citation type="submission" date="2018-02" db="EMBL/GenBank/DDBJ databases">
        <title>Rhizophora mucronata_Transcriptome.</title>
        <authorList>
            <person name="Meera S.P."/>
            <person name="Sreeshan A."/>
            <person name="Augustine A."/>
        </authorList>
    </citation>
    <scope>NUCLEOTIDE SEQUENCE</scope>
    <source>
        <tissue evidence="1">Leaf</tissue>
    </source>
</reference>
<sequence>MQYPPSIYYFHLVNTQKTERKKEKITLPLSLSDHHASNYKHDQTFPHWFERLYTSSQCRTWKPKASLYMGPGTAAKVLKL</sequence>